<dbReference type="Proteomes" id="UP000192900">
    <property type="component" value="Chromosome"/>
</dbReference>
<keyword evidence="2" id="KW-1185">Reference proteome</keyword>
<name>A0A1W6B3A1_9GAMM</name>
<evidence type="ECO:0000313" key="1">
    <source>
        <dbReference type="EMBL" id="ARJ41580.1"/>
    </source>
</evidence>
<dbReference type="KEGG" id="palh:B1H58_05840"/>
<dbReference type="STRING" id="1891675.B1H58_05840"/>
<gene>
    <name evidence="1" type="ORF">B1H58_05840</name>
</gene>
<organism evidence="1 2">
    <name type="scientific">Pantoea alhagi</name>
    <dbReference type="NCBI Taxonomy" id="1891675"/>
    <lineage>
        <taxon>Bacteria</taxon>
        <taxon>Pseudomonadati</taxon>
        <taxon>Pseudomonadota</taxon>
        <taxon>Gammaproteobacteria</taxon>
        <taxon>Enterobacterales</taxon>
        <taxon>Erwiniaceae</taxon>
        <taxon>Pantoea</taxon>
    </lineage>
</organism>
<protein>
    <recommendedName>
        <fullName evidence="3">DUF2559 domain-containing protein</fullName>
    </recommendedName>
</protein>
<dbReference type="RefSeq" id="WP_085068529.1">
    <property type="nucleotide sequence ID" value="NZ_CP019706.1"/>
</dbReference>
<evidence type="ECO:0000313" key="2">
    <source>
        <dbReference type="Proteomes" id="UP000192900"/>
    </source>
</evidence>
<dbReference type="Pfam" id="PF10832">
    <property type="entry name" value="YhfG"/>
    <property type="match status" value="1"/>
</dbReference>
<dbReference type="EMBL" id="CP019706">
    <property type="protein sequence ID" value="ARJ41580.1"/>
    <property type="molecule type" value="Genomic_DNA"/>
</dbReference>
<evidence type="ECO:0008006" key="3">
    <source>
        <dbReference type="Google" id="ProtNLM"/>
    </source>
</evidence>
<sequence length="56" mass="6351">MPTKLTEKQKATLWQQRRNANFLASSKLEGLSFAEVTLDAEQAAQRLEALRRQYGG</sequence>
<dbReference type="NCBIfam" id="NF007573">
    <property type="entry name" value="PRK10204.1"/>
    <property type="match status" value="1"/>
</dbReference>
<accession>A0A1W6B3A1</accession>
<dbReference type="AlphaFoldDB" id="A0A1W6B3A1"/>
<reference evidence="1 2" key="1">
    <citation type="submission" date="2017-02" db="EMBL/GenBank/DDBJ databases">
        <title>Complete genome sequence of the drought resistance-promoting endophyte Pantoea alhagi LTYR-11Z.</title>
        <authorList>
            <person name="Zhang L."/>
        </authorList>
    </citation>
    <scope>NUCLEOTIDE SEQUENCE [LARGE SCALE GENOMIC DNA]</scope>
    <source>
        <strain evidence="1 2">LTYR-11Z</strain>
    </source>
</reference>
<dbReference type="InterPro" id="IPR022541">
    <property type="entry name" value="YhfG"/>
</dbReference>
<proteinExistence type="predicted"/>
<dbReference type="OrthoDB" id="6505648at2"/>